<feature type="domain" description="Nudix hydrolase" evidence="3">
    <location>
        <begin position="44"/>
        <end position="175"/>
    </location>
</feature>
<evidence type="ECO:0000256" key="1">
    <source>
        <dbReference type="ARBA" id="ARBA00022801"/>
    </source>
</evidence>
<proteinExistence type="predicted"/>
<accession>A0A100XEZ5</accession>
<dbReference type="InterPro" id="IPR015797">
    <property type="entry name" value="NUDIX_hydrolase-like_dom_sf"/>
</dbReference>
<reference evidence="5" key="2">
    <citation type="submission" date="2016-02" db="EMBL/GenBank/DDBJ databases">
        <title>Draft genome sequence of five rapidly growing Mycobacterium species.</title>
        <authorList>
            <person name="Katahira K."/>
            <person name="Gotou Y."/>
            <person name="Iida K."/>
            <person name="Ogura Y."/>
            <person name="Hayashi T."/>
        </authorList>
    </citation>
    <scope>NUCLEOTIDE SEQUENCE [LARGE SCALE GENOMIC DNA]</scope>
    <source>
        <strain evidence="5">JCM6362</strain>
    </source>
</reference>
<organism evidence="4 5">
    <name type="scientific">Mycolicibacterium thermoresistibile</name>
    <name type="common">Mycobacterium thermoresistibile</name>
    <dbReference type="NCBI Taxonomy" id="1797"/>
    <lineage>
        <taxon>Bacteria</taxon>
        <taxon>Bacillati</taxon>
        <taxon>Actinomycetota</taxon>
        <taxon>Actinomycetes</taxon>
        <taxon>Mycobacteriales</taxon>
        <taxon>Mycobacteriaceae</taxon>
        <taxon>Mycolicibacterium</taxon>
    </lineage>
</organism>
<reference evidence="4 5" key="1">
    <citation type="journal article" date="2016" name="Genome Announc.">
        <title>Draft Genome Sequences of Five Rapidly Growing Mycobacterium Species, M. thermoresistibile, M. fortuitum subsp. acetamidolyticum, M. canariasense, M. brisbanense, and M. novocastrense.</title>
        <authorList>
            <person name="Katahira K."/>
            <person name="Ogura Y."/>
            <person name="Gotoh Y."/>
            <person name="Hayashi T."/>
        </authorList>
    </citation>
    <scope>NUCLEOTIDE SEQUENCE [LARGE SCALE GENOMIC DNA]</scope>
    <source>
        <strain evidence="4 5">JCM6362</strain>
    </source>
</reference>
<evidence type="ECO:0000259" key="3">
    <source>
        <dbReference type="PROSITE" id="PS51462"/>
    </source>
</evidence>
<feature type="compositionally biased region" description="Basic and acidic residues" evidence="2">
    <location>
        <begin position="203"/>
        <end position="214"/>
    </location>
</feature>
<dbReference type="AlphaFoldDB" id="A0A100XEZ5"/>
<keyword evidence="1 4" id="KW-0378">Hydrolase</keyword>
<comment type="caution">
    <text evidence="4">The sequence shown here is derived from an EMBL/GenBank/DDBJ whole genome shotgun (WGS) entry which is preliminary data.</text>
</comment>
<dbReference type="PROSITE" id="PS51462">
    <property type="entry name" value="NUDIX"/>
    <property type="match status" value="1"/>
</dbReference>
<dbReference type="Pfam" id="PF00293">
    <property type="entry name" value="NUDIX"/>
    <property type="match status" value="1"/>
</dbReference>
<dbReference type="EMBL" id="BCTB01000013">
    <property type="protein sequence ID" value="GAT15148.1"/>
    <property type="molecule type" value="Genomic_DNA"/>
</dbReference>
<evidence type="ECO:0000313" key="4">
    <source>
        <dbReference type="EMBL" id="GAT15148.1"/>
    </source>
</evidence>
<dbReference type="PANTHER" id="PTHR11839:SF31">
    <property type="entry name" value="ADP-RIBOSE PYROPHOSPHATASE"/>
    <property type="match status" value="1"/>
</dbReference>
<feature type="region of interest" description="Disordered" evidence="2">
    <location>
        <begin position="187"/>
        <end position="214"/>
    </location>
</feature>
<dbReference type="Gene3D" id="3.90.79.10">
    <property type="entry name" value="Nucleoside Triphosphate Pyrophosphohydrolase"/>
    <property type="match status" value="1"/>
</dbReference>
<dbReference type="InterPro" id="IPR000086">
    <property type="entry name" value="NUDIX_hydrolase_dom"/>
</dbReference>
<dbReference type="PANTHER" id="PTHR11839">
    <property type="entry name" value="UDP/ADP-SUGAR PYROPHOSPHATASE"/>
    <property type="match status" value="1"/>
</dbReference>
<dbReference type="GO" id="GO:0006753">
    <property type="term" value="P:nucleoside phosphate metabolic process"/>
    <property type="evidence" value="ECO:0007669"/>
    <property type="project" value="TreeGrafter"/>
</dbReference>
<dbReference type="GO" id="GO:0019693">
    <property type="term" value="P:ribose phosphate metabolic process"/>
    <property type="evidence" value="ECO:0007669"/>
    <property type="project" value="TreeGrafter"/>
</dbReference>
<dbReference type="STRING" id="1797.RMCT_2118"/>
<dbReference type="GO" id="GO:0005829">
    <property type="term" value="C:cytosol"/>
    <property type="evidence" value="ECO:0007669"/>
    <property type="project" value="TreeGrafter"/>
</dbReference>
<name>A0A100XEZ5_MYCTH</name>
<evidence type="ECO:0000313" key="5">
    <source>
        <dbReference type="Proteomes" id="UP000069654"/>
    </source>
</evidence>
<sequence>MAERGTHQYDIVDSETRYVGSILALRVDEVRMPGGGTAPREVVEHFGAVAIVAMDADRNVALVHQYRHPVRRRLWELPAGLLDEPGEPPHLTAARELEEEAGLAARDWRVLVDLVSSPGFSDECVRVYLATGLTEVPRPDAHHEEADLTLRWFPLAEAVRMVLAGEIVNSIAVAGLLAAHAHAGAHPGPTAELRSVDAPWPDRPTDFAARKAHR</sequence>
<evidence type="ECO:0000256" key="2">
    <source>
        <dbReference type="SAM" id="MobiDB-lite"/>
    </source>
</evidence>
<gene>
    <name evidence="4" type="ORF">RMCT_2118</name>
</gene>
<dbReference type="GO" id="GO:0016787">
    <property type="term" value="F:hydrolase activity"/>
    <property type="evidence" value="ECO:0007669"/>
    <property type="project" value="UniProtKB-KW"/>
</dbReference>
<protein>
    <submittedName>
        <fullName evidence="4">NTP pyrophosphohydrolase</fullName>
    </submittedName>
</protein>
<dbReference type="SUPFAM" id="SSF55811">
    <property type="entry name" value="Nudix"/>
    <property type="match status" value="1"/>
</dbReference>
<dbReference type="Proteomes" id="UP000069654">
    <property type="component" value="Unassembled WGS sequence"/>
</dbReference>
<dbReference type="CDD" id="cd24158">
    <property type="entry name" value="NUDIX_ADPRase_Rv1700"/>
    <property type="match status" value="1"/>
</dbReference>